<reference evidence="2" key="1">
    <citation type="submission" date="2020-06" db="EMBL/GenBank/DDBJ databases">
        <authorList>
            <consortium name="Plant Systems Biology data submission"/>
        </authorList>
    </citation>
    <scope>NUCLEOTIDE SEQUENCE</scope>
    <source>
        <strain evidence="2">D6</strain>
    </source>
</reference>
<feature type="region of interest" description="Disordered" evidence="1">
    <location>
        <begin position="1"/>
        <end position="26"/>
    </location>
</feature>
<evidence type="ECO:0000313" key="3">
    <source>
        <dbReference type="Proteomes" id="UP001153069"/>
    </source>
</evidence>
<gene>
    <name evidence="2" type="ORF">SEMRO_708_G190750.1</name>
</gene>
<dbReference type="AlphaFoldDB" id="A0A9N8E603"/>
<dbReference type="EMBL" id="CAICTM010000707">
    <property type="protein sequence ID" value="CAB9515331.1"/>
    <property type="molecule type" value="Genomic_DNA"/>
</dbReference>
<organism evidence="2 3">
    <name type="scientific">Seminavis robusta</name>
    <dbReference type="NCBI Taxonomy" id="568900"/>
    <lineage>
        <taxon>Eukaryota</taxon>
        <taxon>Sar</taxon>
        <taxon>Stramenopiles</taxon>
        <taxon>Ochrophyta</taxon>
        <taxon>Bacillariophyta</taxon>
        <taxon>Bacillariophyceae</taxon>
        <taxon>Bacillariophycidae</taxon>
        <taxon>Naviculales</taxon>
        <taxon>Naviculaceae</taxon>
        <taxon>Seminavis</taxon>
    </lineage>
</organism>
<name>A0A9N8E603_9STRA</name>
<dbReference type="SUPFAM" id="SSF52047">
    <property type="entry name" value="RNI-like"/>
    <property type="match status" value="1"/>
</dbReference>
<dbReference type="Proteomes" id="UP001153069">
    <property type="component" value="Unassembled WGS sequence"/>
</dbReference>
<keyword evidence="3" id="KW-1185">Reference proteome</keyword>
<protein>
    <submittedName>
        <fullName evidence="2">Uncharacterized protein</fullName>
    </submittedName>
</protein>
<dbReference type="Gene3D" id="3.80.10.10">
    <property type="entry name" value="Ribonuclease Inhibitor"/>
    <property type="match status" value="1"/>
</dbReference>
<sequence length="712" mass="80191">MSNIGNKRTQDGGEAPAKKKSKADPQAAARAKLESYFKMLSGSIEDINNRGIGVPHEHFPFHDALSILQRFPSLAEEAFQGSGAPNSRGAIVPRSPLSFFLEAQSDLNTVQTICELAHDHFQKQEHQFKGVLDACKYGAQEGVLEFLLERYPGGAETEIMVEQDPPRSPLMGRDYEIPLDFVLEPHRTVENQVISKSVQRSEEEKIRLMLLLLRAYPRCAEFDKTRRFRKPPFRKSKPLWLRCLNGNFGLAPMHVFFGYFARELDSKACPSPRAPLDIGKISVGLDQAVALSLILPKLKGLWLDAQSYSREALLYLFQEIEKNKSVRELHWNVLQCPGFRESDDAIICAFKAAFCGNSGLERVCFSRYRDSHGLDRNVLEIEDESNRKTLEVITAIATNEKSRIKDIGLEGCRFVGASSTVLAQLLAASQLTSLKIDSCEFGSDWVDVPVSPACTIAKLTVRGCDLASDFGQGLVSQLANLPALRELWLDGPQLDIDHDGAPADLADKLVPLLEKHQLRRLRLRNICVDLTSFEAYLKADDVLEDLWMDPWYHVSTALLDGERFHGFLDCNRSVISCIRKSLQSGNLTLKKVMTMTTLDAWWDNGRVDVEERYIAVNDLAKIEYYQTVNRFGLRQASRCNVEQEEIVGLLCDVASSNYEKQETDLTTLLYRKEGPVFDQARCKHNIQYGLLRSNPMAWCLDKETYLSTIGLA</sequence>
<comment type="caution">
    <text evidence="2">The sequence shown here is derived from an EMBL/GenBank/DDBJ whole genome shotgun (WGS) entry which is preliminary data.</text>
</comment>
<evidence type="ECO:0000313" key="2">
    <source>
        <dbReference type="EMBL" id="CAB9515331.1"/>
    </source>
</evidence>
<accession>A0A9N8E603</accession>
<evidence type="ECO:0000256" key="1">
    <source>
        <dbReference type="SAM" id="MobiDB-lite"/>
    </source>
</evidence>
<dbReference type="InterPro" id="IPR032675">
    <property type="entry name" value="LRR_dom_sf"/>
</dbReference>
<proteinExistence type="predicted"/>